<feature type="compositionally biased region" description="Polar residues" evidence="1">
    <location>
        <begin position="292"/>
        <end position="301"/>
    </location>
</feature>
<evidence type="ECO:0000259" key="2">
    <source>
        <dbReference type="Pfam" id="PF13266"/>
    </source>
</evidence>
<feature type="region of interest" description="Disordered" evidence="1">
    <location>
        <begin position="551"/>
        <end position="609"/>
    </location>
</feature>
<dbReference type="InterPro" id="IPR039928">
    <property type="entry name" value="LNK"/>
</dbReference>
<feature type="compositionally biased region" description="Polar residues" evidence="1">
    <location>
        <begin position="582"/>
        <end position="609"/>
    </location>
</feature>
<feature type="compositionally biased region" description="Polar residues" evidence="1">
    <location>
        <begin position="561"/>
        <end position="571"/>
    </location>
</feature>
<feature type="compositionally biased region" description="Basic and acidic residues" evidence="1">
    <location>
        <begin position="146"/>
        <end position="171"/>
    </location>
</feature>
<evidence type="ECO:0000313" key="4">
    <source>
        <dbReference type="Proteomes" id="UP000604825"/>
    </source>
</evidence>
<dbReference type="Pfam" id="PF13266">
    <property type="entry name" value="DUF4057"/>
    <property type="match status" value="1"/>
</dbReference>
<dbReference type="PANTHER" id="PTHR33334">
    <property type="entry name" value="PROTEIN LNK1"/>
    <property type="match status" value="1"/>
</dbReference>
<dbReference type="InterPro" id="IPR025131">
    <property type="entry name" value="DUF4057"/>
</dbReference>
<feature type="region of interest" description="Disordered" evidence="1">
    <location>
        <begin position="282"/>
        <end position="302"/>
    </location>
</feature>
<sequence>MDRAAPVRSSHTSTAGLLAWPHPDGAGSLPARRPNQPTEEFRKVVFGGQVTEEADGHNKTKMRTTGSAPKSKEITGIGIFKAESAAAAVATASRDRQASQITFSQDGTIPPRKPTSVAGVARQRELSHTFESEGDSKMKRQVSSAKSKELGGHDIFADHEDPKPNRSRRSDYGSSSALSPVKNANVSSFSFGEADTDSTVKTAKKKGTSNKSTDLNGKVLIHSSRFRKFRTRIEFAGMPDWRVREFEGKFTDEFAHSNSNEHEGGVEAPGVTSSKKLKHAVASEKVQGPIPRTNSSDSPRFNSEDIQRENRIVSQNINSAGDCIGDSKNGSNAFPSREENTVAQTRCPTDNWNCCQFALSNGSSILNNHSAPQDSLTYGDNDLNYIDWPGIDNFEDVDTLFRSSDSTYDQQQLENADGLSWIPSSDAVYSSDVAMQQGFDSSYSDYGILDDLSAFQCAEDKSLPSVDPSSALCDNQFNDTYLFSEQKNVNGYGEQIYQGDVMELLPTDQICSGHENIDMVGNQYSSENAIQGIEDKKFSIVSTSQLSSSQNLLNQRHHLDSSSPSNITSESYPEKFGPPSGSFAQRNSKAQKKTVNMQPRQPTNDNVMNRHPQTLTRRASYPCESYETERKGLGKRTRGDPQVTMGTSMVVDGSFVSSMSSDNSVEESSFRQLQDAVSQLDVQTKLCIRDGLYRLARSAQHRQVFPNMMNSNGDSQDVKDLQNAETSRKFVDPRSIETQTNPVDRSIALLLFHQSSDHAAVAVDDASSLKSPADNKQHQGPAANQALMPASSVYSPGGQATPKDVQSLDKY</sequence>
<feature type="domain" description="DUF4057" evidence="2">
    <location>
        <begin position="3"/>
        <end position="218"/>
    </location>
</feature>
<comment type="caution">
    <text evidence="3">The sequence shown here is derived from an EMBL/GenBank/DDBJ whole genome shotgun (WGS) entry which is preliminary data.</text>
</comment>
<evidence type="ECO:0000256" key="1">
    <source>
        <dbReference type="SAM" id="MobiDB-lite"/>
    </source>
</evidence>
<feature type="region of interest" description="Disordered" evidence="1">
    <location>
        <begin position="1"/>
        <end position="70"/>
    </location>
</feature>
<feature type="compositionally biased region" description="Polar residues" evidence="1">
    <location>
        <begin position="98"/>
        <end position="107"/>
    </location>
</feature>
<accession>A0A811MA87</accession>
<dbReference type="GO" id="GO:0006355">
    <property type="term" value="P:regulation of DNA-templated transcription"/>
    <property type="evidence" value="ECO:0007669"/>
    <property type="project" value="InterPro"/>
</dbReference>
<dbReference type="PANTHER" id="PTHR33334:SF8">
    <property type="entry name" value="PROTEIN LNK1"/>
    <property type="match status" value="1"/>
</dbReference>
<reference evidence="3" key="1">
    <citation type="submission" date="2020-10" db="EMBL/GenBank/DDBJ databases">
        <authorList>
            <person name="Han B."/>
            <person name="Lu T."/>
            <person name="Zhao Q."/>
            <person name="Huang X."/>
            <person name="Zhao Y."/>
        </authorList>
    </citation>
    <scope>NUCLEOTIDE SEQUENCE</scope>
</reference>
<keyword evidence="4" id="KW-1185">Reference proteome</keyword>
<protein>
    <recommendedName>
        <fullName evidence="2">DUF4057 domain-containing protein</fullName>
    </recommendedName>
</protein>
<dbReference type="OrthoDB" id="618331at2759"/>
<name>A0A811MA87_9POAL</name>
<dbReference type="EMBL" id="CAJGYO010000001">
    <property type="protein sequence ID" value="CAD6203873.1"/>
    <property type="molecule type" value="Genomic_DNA"/>
</dbReference>
<dbReference type="Proteomes" id="UP000604825">
    <property type="component" value="Unassembled WGS sequence"/>
</dbReference>
<proteinExistence type="predicted"/>
<feature type="region of interest" description="Disordered" evidence="1">
    <location>
        <begin position="624"/>
        <end position="646"/>
    </location>
</feature>
<feature type="region of interest" description="Disordered" evidence="1">
    <location>
        <begin position="763"/>
        <end position="811"/>
    </location>
</feature>
<dbReference type="AlphaFoldDB" id="A0A811MA87"/>
<gene>
    <name evidence="3" type="ORF">NCGR_LOCUS1990</name>
</gene>
<feature type="compositionally biased region" description="Polar residues" evidence="1">
    <location>
        <begin position="172"/>
        <end position="190"/>
    </location>
</feature>
<evidence type="ECO:0000313" key="3">
    <source>
        <dbReference type="EMBL" id="CAD6203873.1"/>
    </source>
</evidence>
<dbReference type="GO" id="GO:0007623">
    <property type="term" value="P:circadian rhythm"/>
    <property type="evidence" value="ECO:0007669"/>
    <property type="project" value="InterPro"/>
</dbReference>
<organism evidence="3 4">
    <name type="scientific">Miscanthus lutarioriparius</name>
    <dbReference type="NCBI Taxonomy" id="422564"/>
    <lineage>
        <taxon>Eukaryota</taxon>
        <taxon>Viridiplantae</taxon>
        <taxon>Streptophyta</taxon>
        <taxon>Embryophyta</taxon>
        <taxon>Tracheophyta</taxon>
        <taxon>Spermatophyta</taxon>
        <taxon>Magnoliopsida</taxon>
        <taxon>Liliopsida</taxon>
        <taxon>Poales</taxon>
        <taxon>Poaceae</taxon>
        <taxon>PACMAD clade</taxon>
        <taxon>Panicoideae</taxon>
        <taxon>Andropogonodae</taxon>
        <taxon>Andropogoneae</taxon>
        <taxon>Saccharinae</taxon>
        <taxon>Miscanthus</taxon>
    </lineage>
</organism>
<feature type="compositionally biased region" description="Basic and acidic residues" evidence="1">
    <location>
        <begin position="122"/>
        <end position="138"/>
    </location>
</feature>
<feature type="region of interest" description="Disordered" evidence="1">
    <location>
        <begin position="93"/>
        <end position="214"/>
    </location>
</feature>